<dbReference type="Gene3D" id="1.20.1050.10">
    <property type="match status" value="1"/>
</dbReference>
<dbReference type="CDD" id="cd03056">
    <property type="entry name" value="GST_N_4"/>
    <property type="match status" value="1"/>
</dbReference>
<comment type="similarity">
    <text evidence="1">Belongs to the GST superfamily.</text>
</comment>
<dbReference type="AlphaFoldDB" id="D0SKL6"/>
<proteinExistence type="inferred from homology"/>
<dbReference type="SFLD" id="SFLDG01150">
    <property type="entry name" value="Main.1:_Beta-like"/>
    <property type="match status" value="1"/>
</dbReference>
<dbReference type="PROSITE" id="PS50405">
    <property type="entry name" value="GST_CTER"/>
    <property type="match status" value="1"/>
</dbReference>
<dbReference type="PANTHER" id="PTHR44051">
    <property type="entry name" value="GLUTATHIONE S-TRANSFERASE-RELATED"/>
    <property type="match status" value="1"/>
</dbReference>
<dbReference type="Pfam" id="PF02798">
    <property type="entry name" value="GST_N"/>
    <property type="match status" value="1"/>
</dbReference>
<dbReference type="SUPFAM" id="SSF52833">
    <property type="entry name" value="Thioredoxin-like"/>
    <property type="match status" value="1"/>
</dbReference>
<dbReference type="EMBL" id="GG705011">
    <property type="protein sequence ID" value="EEY94388.1"/>
    <property type="molecule type" value="Genomic_DNA"/>
</dbReference>
<dbReference type="InterPro" id="IPR040079">
    <property type="entry name" value="Glutathione_S-Trfase"/>
</dbReference>
<keyword evidence="4" id="KW-0808">Transferase</keyword>
<evidence type="ECO:0000259" key="3">
    <source>
        <dbReference type="PROSITE" id="PS50405"/>
    </source>
</evidence>
<dbReference type="Gene3D" id="3.40.30.10">
    <property type="entry name" value="Glutaredoxin"/>
    <property type="match status" value="1"/>
</dbReference>
<dbReference type="SFLD" id="SFLDG00358">
    <property type="entry name" value="Main_(cytGST)"/>
    <property type="match status" value="1"/>
</dbReference>
<sequence length="200" mass="23051">MTMKLYNTVISGNCYKIRLLLSFLNLDYEKVSINLGDQEQKTEHFLKLNPLGQIPVLEDQGRHIHDSQAILCYLARTYDAHQLWFPQETIAMTHVLEWLFFANQRIASTLSAARAFHLIKKPNIDIENATAMSHVSLAVVNQHLKTRNWLVGESATIADIACYPYIALAHQGKIELDLYPDVQAWLTRFQQLPRFIELDE</sequence>
<dbReference type="InterPro" id="IPR004046">
    <property type="entry name" value="GST_C"/>
</dbReference>
<organism evidence="4 5">
    <name type="scientific">Acinetobacter junii SH205</name>
    <dbReference type="NCBI Taxonomy" id="575587"/>
    <lineage>
        <taxon>Bacteria</taxon>
        <taxon>Pseudomonadati</taxon>
        <taxon>Pseudomonadota</taxon>
        <taxon>Gammaproteobacteria</taxon>
        <taxon>Moraxellales</taxon>
        <taxon>Moraxellaceae</taxon>
        <taxon>Acinetobacter</taxon>
    </lineage>
</organism>
<gene>
    <name evidence="4" type="ORF">HMPREF0026_01664</name>
</gene>
<name>D0SKL6_ACIJU</name>
<evidence type="ECO:0000313" key="5">
    <source>
        <dbReference type="Proteomes" id="UP000018442"/>
    </source>
</evidence>
<feature type="domain" description="GST C-terminal" evidence="3">
    <location>
        <begin position="88"/>
        <end position="200"/>
    </location>
</feature>
<dbReference type="SUPFAM" id="SSF47616">
    <property type="entry name" value="GST C-terminal domain-like"/>
    <property type="match status" value="1"/>
</dbReference>
<dbReference type="HOGENOM" id="CLU_011226_6_0_6"/>
<protein>
    <submittedName>
        <fullName evidence="4">Glutathione S-transferase, C-terminal domain protein</fullName>
    </submittedName>
</protein>
<reference evidence="5" key="1">
    <citation type="journal article" date="2012" name="PLoS ONE">
        <title>The success of Acinetobacter species; genetic, metabolic and virulence attributes.</title>
        <authorList>
            <person name="Peleg A.Y."/>
            <person name="de Breij A."/>
            <person name="Adams M.D."/>
            <person name="Cerqueira G.M."/>
            <person name="Mocali S."/>
            <person name="Galardini M."/>
            <person name="Nibbering P.H."/>
            <person name="Earl A.M."/>
            <person name="Ward D.V."/>
            <person name="Paterson D.L."/>
            <person name="Seifert H."/>
            <person name="Dijkshoorn L."/>
        </authorList>
    </citation>
    <scope>NUCLEOTIDE SEQUENCE [LARGE SCALE GENOMIC DNA]</scope>
    <source>
        <strain evidence="5">SH205</strain>
    </source>
</reference>
<evidence type="ECO:0000256" key="1">
    <source>
        <dbReference type="RuleBase" id="RU003494"/>
    </source>
</evidence>
<evidence type="ECO:0000259" key="2">
    <source>
        <dbReference type="PROSITE" id="PS50404"/>
    </source>
</evidence>
<dbReference type="SFLD" id="SFLDS00019">
    <property type="entry name" value="Glutathione_Transferase_(cytos"/>
    <property type="match status" value="1"/>
</dbReference>
<dbReference type="CDD" id="cd03206">
    <property type="entry name" value="GST_C_7"/>
    <property type="match status" value="1"/>
</dbReference>
<dbReference type="Proteomes" id="UP000018442">
    <property type="component" value="Unassembled WGS sequence"/>
</dbReference>
<dbReference type="PROSITE" id="PS50404">
    <property type="entry name" value="GST_NTER"/>
    <property type="match status" value="1"/>
</dbReference>
<dbReference type="InterPro" id="IPR036282">
    <property type="entry name" value="Glutathione-S-Trfase_C_sf"/>
</dbReference>
<dbReference type="Pfam" id="PF00043">
    <property type="entry name" value="GST_C"/>
    <property type="match status" value="1"/>
</dbReference>
<feature type="domain" description="GST N-terminal" evidence="2">
    <location>
        <begin position="1"/>
        <end position="82"/>
    </location>
</feature>
<dbReference type="InterPro" id="IPR010987">
    <property type="entry name" value="Glutathione-S-Trfase_C-like"/>
</dbReference>
<dbReference type="PANTHER" id="PTHR44051:SF2">
    <property type="entry name" value="HYPOTHETICAL GLUTATHIONE S-TRANSFERASE LIKE PROTEIN"/>
    <property type="match status" value="1"/>
</dbReference>
<dbReference type="GO" id="GO:0016740">
    <property type="term" value="F:transferase activity"/>
    <property type="evidence" value="ECO:0007669"/>
    <property type="project" value="UniProtKB-KW"/>
</dbReference>
<dbReference type="InterPro" id="IPR036249">
    <property type="entry name" value="Thioredoxin-like_sf"/>
</dbReference>
<accession>D0SKL6</accession>
<evidence type="ECO:0000313" key="4">
    <source>
        <dbReference type="EMBL" id="EEY94388.1"/>
    </source>
</evidence>
<dbReference type="InterPro" id="IPR004045">
    <property type="entry name" value="Glutathione_S-Trfase_N"/>
</dbReference>
<dbReference type="SFLD" id="SFLDG01151">
    <property type="entry name" value="Main.2:_Nu-like"/>
    <property type="match status" value="1"/>
</dbReference>